<reference evidence="2 3" key="1">
    <citation type="journal article" date="2015" name="Mol. Biochem. Parasitol.">
        <title>Identification of polymorphic genes for use in assemblage B genotyping assays through comparative genomics of multiple assemblage B Giardia duodenalis isolates.</title>
        <authorList>
            <person name="Wielinga C."/>
            <person name="Thompson R.C."/>
            <person name="Monis P."/>
            <person name="Ryan U."/>
        </authorList>
    </citation>
    <scope>NUCLEOTIDE SEQUENCE [LARGE SCALE GENOMIC DNA]</scope>
    <source>
        <strain evidence="2 3">BAH15c1</strain>
    </source>
</reference>
<keyword evidence="1" id="KW-1133">Transmembrane helix</keyword>
<evidence type="ECO:0000313" key="3">
    <source>
        <dbReference type="Proteomes" id="UP000070089"/>
    </source>
</evidence>
<evidence type="ECO:0000313" key="2">
    <source>
        <dbReference type="EMBL" id="KWX15549.1"/>
    </source>
</evidence>
<dbReference type="Proteomes" id="UP000070089">
    <property type="component" value="Unassembled WGS sequence"/>
</dbReference>
<gene>
    <name evidence="2" type="ORF">QR46_0408</name>
</gene>
<accession>A0A132NZP5</accession>
<feature type="transmembrane region" description="Helical" evidence="1">
    <location>
        <begin position="76"/>
        <end position="98"/>
    </location>
</feature>
<proteinExistence type="predicted"/>
<organism evidence="2 3">
    <name type="scientific">Giardia duodenalis assemblage B</name>
    <dbReference type="NCBI Taxonomy" id="1394984"/>
    <lineage>
        <taxon>Eukaryota</taxon>
        <taxon>Metamonada</taxon>
        <taxon>Diplomonadida</taxon>
        <taxon>Hexamitidae</taxon>
        <taxon>Giardiinae</taxon>
        <taxon>Giardia</taxon>
    </lineage>
</organism>
<comment type="caution">
    <text evidence="2">The sequence shown here is derived from an EMBL/GenBank/DDBJ whole genome shotgun (WGS) entry which is preliminary data.</text>
</comment>
<evidence type="ECO:0000256" key="1">
    <source>
        <dbReference type="SAM" id="Phobius"/>
    </source>
</evidence>
<keyword evidence="1" id="KW-0472">Membrane</keyword>
<sequence length="171" mass="18956">MPFDVRVEAILPQMDVIRPAIMTAVKDICAVISSSLSNHTAYMGARIVLLLCLAAMFSVAIQILKASEGLHSSLALVFWLFSWTWILLMLAFAVVITLELASDYMHASPAIRHIIRSLKRLTTESAHNTTSQVPQRVPVDPVDYTSLSDLDEEPQLEQYIIAVAKPPPKEV</sequence>
<dbReference type="VEuPathDB" id="GiardiaDB:QR46_0408"/>
<keyword evidence="1" id="KW-0812">Transmembrane</keyword>
<dbReference type="AlphaFoldDB" id="A0A132NZP5"/>
<dbReference type="EMBL" id="JXTI01000006">
    <property type="protein sequence ID" value="KWX15549.1"/>
    <property type="molecule type" value="Genomic_DNA"/>
</dbReference>
<protein>
    <submittedName>
        <fullName evidence="2">Uncharacterized protein</fullName>
    </submittedName>
</protein>
<feature type="transmembrane region" description="Helical" evidence="1">
    <location>
        <begin position="43"/>
        <end position="64"/>
    </location>
</feature>
<dbReference type="OrthoDB" id="10259527at2759"/>
<name>A0A132NZP5_GIAIN</name>